<dbReference type="EMBL" id="JBHTBD010000014">
    <property type="protein sequence ID" value="MFC7296602.1"/>
    <property type="molecule type" value="Genomic_DNA"/>
</dbReference>
<keyword evidence="4" id="KW-1185">Reference proteome</keyword>
<proteinExistence type="predicted"/>
<evidence type="ECO:0000313" key="3">
    <source>
        <dbReference type="EMBL" id="MFC7296602.1"/>
    </source>
</evidence>
<dbReference type="PROSITE" id="PS51084">
    <property type="entry name" value="HIT_2"/>
    <property type="match status" value="1"/>
</dbReference>
<name>A0ABW2IZS3_9GAMM</name>
<reference evidence="4" key="1">
    <citation type="journal article" date="2019" name="Int. J. Syst. Evol. Microbiol.">
        <title>The Global Catalogue of Microorganisms (GCM) 10K type strain sequencing project: providing services to taxonomists for standard genome sequencing and annotation.</title>
        <authorList>
            <consortium name="The Broad Institute Genomics Platform"/>
            <consortium name="The Broad Institute Genome Sequencing Center for Infectious Disease"/>
            <person name="Wu L."/>
            <person name="Ma J."/>
        </authorList>
    </citation>
    <scope>NUCLEOTIDE SEQUENCE [LARGE SCALE GENOMIC DNA]</scope>
    <source>
        <strain evidence="4">CCUG 60559</strain>
    </source>
</reference>
<dbReference type="PROSITE" id="PS00892">
    <property type="entry name" value="HIT_1"/>
    <property type="match status" value="1"/>
</dbReference>
<feature type="domain" description="HIT" evidence="2">
    <location>
        <begin position="5"/>
        <end position="108"/>
    </location>
</feature>
<evidence type="ECO:0000313" key="4">
    <source>
        <dbReference type="Proteomes" id="UP001596506"/>
    </source>
</evidence>
<feature type="short sequence motif" description="Histidine triad motif" evidence="1">
    <location>
        <begin position="97"/>
        <end position="101"/>
    </location>
</feature>
<accession>A0ABW2IZS3</accession>
<dbReference type="Pfam" id="PF11969">
    <property type="entry name" value="DcpS_C"/>
    <property type="match status" value="1"/>
</dbReference>
<sequence length="108" mass="12005">MSDCIFCKMIDGEIKPDIVLETDSVLAFHDSNPQAPTHVLIIPKQHIPTMNDLEPEDVRLMGDLSLAARKVAEREGVSGNFRTTINCGRDGGQLVFHLHMHLLGWPSD</sequence>
<dbReference type="InterPro" id="IPR001310">
    <property type="entry name" value="Histidine_triad_HIT"/>
</dbReference>
<dbReference type="Proteomes" id="UP001596506">
    <property type="component" value="Unassembled WGS sequence"/>
</dbReference>
<dbReference type="InterPro" id="IPR011146">
    <property type="entry name" value="HIT-like"/>
</dbReference>
<dbReference type="SUPFAM" id="SSF54197">
    <property type="entry name" value="HIT-like"/>
    <property type="match status" value="1"/>
</dbReference>
<dbReference type="PANTHER" id="PTHR23089">
    <property type="entry name" value="HISTIDINE TRIAD HIT PROTEIN"/>
    <property type="match status" value="1"/>
</dbReference>
<evidence type="ECO:0000256" key="1">
    <source>
        <dbReference type="PROSITE-ProRule" id="PRU00464"/>
    </source>
</evidence>
<protein>
    <submittedName>
        <fullName evidence="3">Histidine triad nucleotide-binding protein</fullName>
    </submittedName>
</protein>
<evidence type="ECO:0000259" key="2">
    <source>
        <dbReference type="PROSITE" id="PS51084"/>
    </source>
</evidence>
<dbReference type="InterPro" id="IPR036265">
    <property type="entry name" value="HIT-like_sf"/>
</dbReference>
<dbReference type="RefSeq" id="WP_100690019.1">
    <property type="nucleotide sequence ID" value="NZ_JBHTBD010000014.1"/>
</dbReference>
<dbReference type="PRINTS" id="PR00332">
    <property type="entry name" value="HISTRIAD"/>
</dbReference>
<comment type="caution">
    <text evidence="3">The sequence shown here is derived from an EMBL/GenBank/DDBJ whole genome shotgun (WGS) entry which is preliminary data.</text>
</comment>
<dbReference type="CDD" id="cd01276">
    <property type="entry name" value="PKCI_related"/>
    <property type="match status" value="1"/>
</dbReference>
<dbReference type="Gene3D" id="3.30.428.10">
    <property type="entry name" value="HIT-like"/>
    <property type="match status" value="1"/>
</dbReference>
<organism evidence="3 4">
    <name type="scientific">Marinobacter aromaticivorans</name>
    <dbReference type="NCBI Taxonomy" id="1494078"/>
    <lineage>
        <taxon>Bacteria</taxon>
        <taxon>Pseudomonadati</taxon>
        <taxon>Pseudomonadota</taxon>
        <taxon>Gammaproteobacteria</taxon>
        <taxon>Pseudomonadales</taxon>
        <taxon>Marinobacteraceae</taxon>
        <taxon>Marinobacter</taxon>
    </lineage>
</organism>
<dbReference type="InterPro" id="IPR019808">
    <property type="entry name" value="Histidine_triad_CS"/>
</dbReference>
<gene>
    <name evidence="3" type="ORF">ACFQQA_17935</name>
</gene>